<comment type="caution">
    <text evidence="1">The sequence shown here is derived from an EMBL/GenBank/DDBJ whole genome shotgun (WGS) entry which is preliminary data.</text>
</comment>
<accession>A0A9D4ET44</accession>
<sequence>MGGKGLKMCANWPTGGTWLKGRNEGLKCGSMGLKGGGLGLKLGGKGLKWFFVWRMLE</sequence>
<dbReference type="AlphaFoldDB" id="A0A9D4ET44"/>
<reference evidence="1" key="2">
    <citation type="submission" date="2020-11" db="EMBL/GenBank/DDBJ databases">
        <authorList>
            <person name="McCartney M.A."/>
            <person name="Auch B."/>
            <person name="Kono T."/>
            <person name="Mallez S."/>
            <person name="Becker A."/>
            <person name="Gohl D.M."/>
            <person name="Silverstein K.A.T."/>
            <person name="Koren S."/>
            <person name="Bechman K.B."/>
            <person name="Herman A."/>
            <person name="Abrahante J.E."/>
            <person name="Garbe J."/>
        </authorList>
    </citation>
    <scope>NUCLEOTIDE SEQUENCE</scope>
    <source>
        <strain evidence="1">Duluth1</strain>
        <tissue evidence="1">Whole animal</tissue>
    </source>
</reference>
<protein>
    <submittedName>
        <fullName evidence="1">Uncharacterized protein</fullName>
    </submittedName>
</protein>
<evidence type="ECO:0000313" key="2">
    <source>
        <dbReference type="Proteomes" id="UP000828390"/>
    </source>
</evidence>
<gene>
    <name evidence="1" type="ORF">DPMN_161966</name>
</gene>
<reference evidence="1" key="1">
    <citation type="journal article" date="2019" name="bioRxiv">
        <title>The Genome of the Zebra Mussel, Dreissena polymorpha: A Resource for Invasive Species Research.</title>
        <authorList>
            <person name="McCartney M.A."/>
            <person name="Auch B."/>
            <person name="Kono T."/>
            <person name="Mallez S."/>
            <person name="Zhang Y."/>
            <person name="Obille A."/>
            <person name="Becker A."/>
            <person name="Abrahante J.E."/>
            <person name="Garbe J."/>
            <person name="Badalamenti J.P."/>
            <person name="Herman A."/>
            <person name="Mangelson H."/>
            <person name="Liachko I."/>
            <person name="Sullivan S."/>
            <person name="Sone E.D."/>
            <person name="Koren S."/>
            <person name="Silverstein K.A.T."/>
            <person name="Beckman K.B."/>
            <person name="Gohl D.M."/>
        </authorList>
    </citation>
    <scope>NUCLEOTIDE SEQUENCE</scope>
    <source>
        <strain evidence="1">Duluth1</strain>
        <tissue evidence="1">Whole animal</tissue>
    </source>
</reference>
<evidence type="ECO:0000313" key="1">
    <source>
        <dbReference type="EMBL" id="KAH3784016.1"/>
    </source>
</evidence>
<dbReference type="EMBL" id="JAIWYP010000008">
    <property type="protein sequence ID" value="KAH3784016.1"/>
    <property type="molecule type" value="Genomic_DNA"/>
</dbReference>
<proteinExistence type="predicted"/>
<name>A0A9D4ET44_DREPO</name>
<keyword evidence="2" id="KW-1185">Reference proteome</keyword>
<organism evidence="1 2">
    <name type="scientific">Dreissena polymorpha</name>
    <name type="common">Zebra mussel</name>
    <name type="synonym">Mytilus polymorpha</name>
    <dbReference type="NCBI Taxonomy" id="45954"/>
    <lineage>
        <taxon>Eukaryota</taxon>
        <taxon>Metazoa</taxon>
        <taxon>Spiralia</taxon>
        <taxon>Lophotrochozoa</taxon>
        <taxon>Mollusca</taxon>
        <taxon>Bivalvia</taxon>
        <taxon>Autobranchia</taxon>
        <taxon>Heteroconchia</taxon>
        <taxon>Euheterodonta</taxon>
        <taxon>Imparidentia</taxon>
        <taxon>Neoheterodontei</taxon>
        <taxon>Myida</taxon>
        <taxon>Dreissenoidea</taxon>
        <taxon>Dreissenidae</taxon>
        <taxon>Dreissena</taxon>
    </lineage>
</organism>
<dbReference type="Proteomes" id="UP000828390">
    <property type="component" value="Unassembled WGS sequence"/>
</dbReference>